<dbReference type="EMBL" id="JBHSQS010000008">
    <property type="protein sequence ID" value="MFC5924639.1"/>
    <property type="molecule type" value="Genomic_DNA"/>
</dbReference>
<feature type="region of interest" description="Disordered" evidence="1">
    <location>
        <begin position="266"/>
        <end position="298"/>
    </location>
</feature>
<comment type="caution">
    <text evidence="2">The sequence shown here is derived from an EMBL/GenBank/DDBJ whole genome shotgun (WGS) entry which is preliminary data.</text>
</comment>
<evidence type="ECO:0000313" key="3">
    <source>
        <dbReference type="Proteomes" id="UP001596226"/>
    </source>
</evidence>
<keyword evidence="3" id="KW-1185">Reference proteome</keyword>
<evidence type="ECO:0000313" key="2">
    <source>
        <dbReference type="EMBL" id="MFC5924639.1"/>
    </source>
</evidence>
<name>A0ABW1H828_9ACTN</name>
<reference evidence="3" key="1">
    <citation type="journal article" date="2019" name="Int. J. Syst. Evol. Microbiol.">
        <title>The Global Catalogue of Microorganisms (GCM) 10K type strain sequencing project: providing services to taxonomists for standard genome sequencing and annotation.</title>
        <authorList>
            <consortium name="The Broad Institute Genomics Platform"/>
            <consortium name="The Broad Institute Genome Sequencing Center for Infectious Disease"/>
            <person name="Wu L."/>
            <person name="Ma J."/>
        </authorList>
    </citation>
    <scope>NUCLEOTIDE SEQUENCE [LARGE SCALE GENOMIC DNA]</scope>
    <source>
        <strain evidence="3">CGMCC 4.7144</strain>
    </source>
</reference>
<organism evidence="2 3">
    <name type="scientific">Micromonospora vulcania</name>
    <dbReference type="NCBI Taxonomy" id="1441873"/>
    <lineage>
        <taxon>Bacteria</taxon>
        <taxon>Bacillati</taxon>
        <taxon>Actinomycetota</taxon>
        <taxon>Actinomycetes</taxon>
        <taxon>Micromonosporales</taxon>
        <taxon>Micromonosporaceae</taxon>
        <taxon>Micromonospora</taxon>
    </lineage>
</organism>
<feature type="compositionally biased region" description="Low complexity" evidence="1">
    <location>
        <begin position="273"/>
        <end position="290"/>
    </location>
</feature>
<proteinExistence type="predicted"/>
<feature type="compositionally biased region" description="Low complexity" evidence="1">
    <location>
        <begin position="347"/>
        <end position="370"/>
    </location>
</feature>
<evidence type="ECO:0000256" key="1">
    <source>
        <dbReference type="SAM" id="MobiDB-lite"/>
    </source>
</evidence>
<feature type="region of interest" description="Disordered" evidence="1">
    <location>
        <begin position="324"/>
        <end position="370"/>
    </location>
</feature>
<protein>
    <submittedName>
        <fullName evidence="2">Uncharacterized protein</fullName>
    </submittedName>
</protein>
<accession>A0ABW1H828</accession>
<dbReference type="Proteomes" id="UP001596226">
    <property type="component" value="Unassembled WGS sequence"/>
</dbReference>
<sequence length="387" mass="40256">MWAERENDRRRRAYRSESDAWRRRRDHLTRLRIEAGGFLGCTQPRTGLPVELADDELIFRVVPDAELVEAEARHVPGLPTPGRTATYAETPDDALPSGLRIIDSGLAVVTNHRVAFAGRDHRREWTYADLLGPAHHPDVPLTLLHTTGRGRLAGLLVPATAVVNLRFYLTLAVATFADERAAVVAQLDDLLSAHRCAEPLPLSLVTPEDAPLAAVRPDRRAVAVTAVATVVFATLTAGAFGSETGSSGGRAEAGTITTADAVVPAHFDEPDRGTPTAGGAATRITGGVPPREVPRPVVPVPTSEPVPLVASVPSAVAVPPAAPVVPSAPAPSASSTPTPGPAPTTPLPTVSATPSAPASPTALPSPSPSSTVLSICLDAFQSTVPCP</sequence>
<gene>
    <name evidence="2" type="ORF">ACFQGL_14930</name>
</gene>
<dbReference type="RefSeq" id="WP_377511687.1">
    <property type="nucleotide sequence ID" value="NZ_JBHSQS010000008.1"/>
</dbReference>